<comment type="caution">
    <text evidence="1">The sequence shown here is derived from an EMBL/GenBank/DDBJ whole genome shotgun (WGS) entry which is preliminary data.</text>
</comment>
<dbReference type="Proteomes" id="UP000683213">
    <property type="component" value="Unassembled WGS sequence"/>
</dbReference>
<dbReference type="EMBL" id="JAGVWF010000048">
    <property type="protein sequence ID" value="MBS3059468.1"/>
    <property type="molecule type" value="Genomic_DNA"/>
</dbReference>
<name>A0A7J4ISH9_9ARCH</name>
<dbReference type="InterPro" id="IPR036388">
    <property type="entry name" value="WH-like_DNA-bd_sf"/>
</dbReference>
<sequence length="88" mass="9850">MKSILFYWSKGSGMRVKILNVIDKCSKGKQPCFLNQIAKKLGVSHVAIKKHVDLLLEEGYINELNPGGKPVYLELSESGKSVLAEFRK</sequence>
<reference evidence="2" key="3">
    <citation type="submission" date="2021-05" db="EMBL/GenBank/DDBJ databases">
        <title>Protein family content uncovers lineage relationships and bacterial pathway maintenance mechanisms in DPANN archaea.</title>
        <authorList>
            <person name="Castelle C.J."/>
            <person name="Meheust R."/>
            <person name="Jaffe A.L."/>
            <person name="Seitz K."/>
            <person name="Gong X."/>
            <person name="Baker B.J."/>
            <person name="Banfield J.F."/>
        </authorList>
    </citation>
    <scope>NUCLEOTIDE SEQUENCE</scope>
    <source>
        <strain evidence="2">RIFCSPHIGHO2_01_FULL_GW2011_AR10_43_9</strain>
    </source>
</reference>
<gene>
    <name evidence="1" type="ORF">HA237_03820</name>
    <name evidence="2" type="ORF">J4224_03555</name>
</gene>
<proteinExistence type="predicted"/>
<dbReference type="Proteomes" id="UP000577419">
    <property type="component" value="Unassembled WGS sequence"/>
</dbReference>
<dbReference type="SUPFAM" id="SSF46785">
    <property type="entry name" value="Winged helix' DNA-binding domain"/>
    <property type="match status" value="1"/>
</dbReference>
<protein>
    <recommendedName>
        <fullName evidence="4">Winged helix-turn-helix transcriptional regulator</fullName>
    </recommendedName>
</protein>
<evidence type="ECO:0000313" key="1">
    <source>
        <dbReference type="EMBL" id="HIH08473.1"/>
    </source>
</evidence>
<reference evidence="1" key="1">
    <citation type="journal article" date="2020" name="bioRxiv">
        <title>A rank-normalized archaeal taxonomy based on genome phylogeny resolves widespread incomplete and uneven classifications.</title>
        <authorList>
            <person name="Rinke C."/>
            <person name="Chuvochina M."/>
            <person name="Mussig A.J."/>
            <person name="Chaumeil P.-A."/>
            <person name="Waite D.W."/>
            <person name="Whitman W.B."/>
            <person name="Parks D.H."/>
            <person name="Hugenholtz P."/>
        </authorList>
    </citation>
    <scope>NUCLEOTIDE SEQUENCE</scope>
    <source>
        <strain evidence="1">UBA10011</strain>
    </source>
</reference>
<dbReference type="InterPro" id="IPR036390">
    <property type="entry name" value="WH_DNA-bd_sf"/>
</dbReference>
<dbReference type="InterPro" id="IPR011991">
    <property type="entry name" value="ArsR-like_HTH"/>
</dbReference>
<dbReference type="AlphaFoldDB" id="A0A7J4ISH9"/>
<evidence type="ECO:0008006" key="4">
    <source>
        <dbReference type="Google" id="ProtNLM"/>
    </source>
</evidence>
<dbReference type="Gene3D" id="1.10.10.10">
    <property type="entry name" value="Winged helix-like DNA-binding domain superfamily/Winged helix DNA-binding domain"/>
    <property type="match status" value="1"/>
</dbReference>
<accession>A0A7J4ISH9</accession>
<evidence type="ECO:0000313" key="3">
    <source>
        <dbReference type="Proteomes" id="UP000577419"/>
    </source>
</evidence>
<reference evidence="2" key="2">
    <citation type="submission" date="2021-03" db="EMBL/GenBank/DDBJ databases">
        <authorList>
            <person name="Jaffe A."/>
        </authorList>
    </citation>
    <scope>NUCLEOTIDE SEQUENCE</scope>
    <source>
        <strain evidence="2">RIFCSPHIGHO2_01_FULL_GW2011_AR10_43_9</strain>
    </source>
</reference>
<organism evidence="1 3">
    <name type="scientific">Candidatus Iainarchaeum sp</name>
    <dbReference type="NCBI Taxonomy" id="3101447"/>
    <lineage>
        <taxon>Archaea</taxon>
        <taxon>Candidatus Iainarchaeota</taxon>
        <taxon>Candidatus Iainarchaeia</taxon>
        <taxon>Candidatus Iainarchaeales</taxon>
        <taxon>Candidatus Iainarchaeaceae</taxon>
        <taxon>Candidatus Iainarchaeum</taxon>
    </lineage>
</organism>
<evidence type="ECO:0000313" key="2">
    <source>
        <dbReference type="EMBL" id="MBS3059468.1"/>
    </source>
</evidence>
<dbReference type="EMBL" id="DUFG01000018">
    <property type="protein sequence ID" value="HIH08473.1"/>
    <property type="molecule type" value="Genomic_DNA"/>
</dbReference>
<dbReference type="CDD" id="cd00090">
    <property type="entry name" value="HTH_ARSR"/>
    <property type="match status" value="1"/>
</dbReference>